<dbReference type="CDD" id="cd09272">
    <property type="entry name" value="RNase_HI_RT_Ty1"/>
    <property type="match status" value="1"/>
</dbReference>
<proteinExistence type="predicted"/>
<evidence type="ECO:0000313" key="4">
    <source>
        <dbReference type="Proteomes" id="UP001227230"/>
    </source>
</evidence>
<sequence>MSGTTLEPSSNDHLETEEVIEEGSDNTIEPSPPFEQFGSKNVFTEIPNKSSSIEGVLNLEPDPFMKRLPHRRNRGIPKPTYEPELSTKVKYLMSNYVSNHRLFESNKSFVNQLSTVAIPNSVQEALVDPRWKVAMNEEMKSLQKNETWELVECPPGKKPVGSRWIYTVKYKVDGSIERFKVRLVAKWYTQIYGIDYTETFAPVAKINTVRVLLFLAANLDWPLQQFDVKNVFLHGELSDEVYMDLPPRCMVLEKQCQKVCKLKKSLYGLKQSPRAWFGKFTKSMRAFGYRQSNLDHTLFLKKQHGKIMTLIVYVDDMVVTGNDPEERKALQNYLSREFKMKYLGPLKYFLRIEVYRSSEGIFLSQRKYTLDILQEIGMSGCQPVDTPIEEGLKLCVEPNQVSTDKGKYQRLVGRLMHLAHTRPDLAYALSIVSQYMHNLGEQHINAVMRILRYLKNAPGKGILFIKNVDHQSIEVYIDADWAGAVDDRQSTSGYFTFVGSNLVTWKSKKQNVIARSSVEEEFRAACDIAHNPIQHDRTKHVEVDRFFIKEKLDDKIVELPKIQSEDQLDDILTKAVVSSQVF</sequence>
<feature type="region of interest" description="Disordered" evidence="1">
    <location>
        <begin position="1"/>
        <end position="36"/>
    </location>
</feature>
<reference evidence="3 4" key="1">
    <citation type="journal article" date="2023" name="Hortic Res">
        <title>The complete reference genome for grapevine (Vitis vinifera L.) genetics and breeding.</title>
        <authorList>
            <person name="Shi X."/>
            <person name="Cao S."/>
            <person name="Wang X."/>
            <person name="Huang S."/>
            <person name="Wang Y."/>
            <person name="Liu Z."/>
            <person name="Liu W."/>
            <person name="Leng X."/>
            <person name="Peng Y."/>
            <person name="Wang N."/>
            <person name="Wang Y."/>
            <person name="Ma Z."/>
            <person name="Xu X."/>
            <person name="Zhang F."/>
            <person name="Xue H."/>
            <person name="Zhong H."/>
            <person name="Wang Y."/>
            <person name="Zhang K."/>
            <person name="Velt A."/>
            <person name="Avia K."/>
            <person name="Holtgrawe D."/>
            <person name="Grimplet J."/>
            <person name="Matus J.T."/>
            <person name="Ware D."/>
            <person name="Wu X."/>
            <person name="Wang H."/>
            <person name="Liu C."/>
            <person name="Fang Y."/>
            <person name="Rustenholz C."/>
            <person name="Cheng Z."/>
            <person name="Xiao H."/>
            <person name="Zhou Y."/>
        </authorList>
    </citation>
    <scope>NUCLEOTIDE SEQUENCE [LARGE SCALE GENOMIC DNA]</scope>
    <source>
        <strain evidence="4">cv. Pinot noir / PN40024</strain>
        <tissue evidence="3">Leaf</tissue>
    </source>
</reference>
<dbReference type="SUPFAM" id="SSF56672">
    <property type="entry name" value="DNA/RNA polymerases"/>
    <property type="match status" value="1"/>
</dbReference>
<dbReference type="Pfam" id="PF07727">
    <property type="entry name" value="RVT_2"/>
    <property type="match status" value="1"/>
</dbReference>
<protein>
    <recommendedName>
        <fullName evidence="2">Reverse transcriptase Ty1/copia-type domain-containing protein</fullName>
    </recommendedName>
</protein>
<accession>A0ABY9CNN6</accession>
<dbReference type="PANTHER" id="PTHR11439:SF463">
    <property type="entry name" value="REVERSE TRANSCRIPTASE TY1_COPIA-TYPE DOMAIN-CONTAINING PROTEIN"/>
    <property type="match status" value="1"/>
</dbReference>
<dbReference type="PANTHER" id="PTHR11439">
    <property type="entry name" value="GAG-POL-RELATED RETROTRANSPOSON"/>
    <property type="match status" value="1"/>
</dbReference>
<organism evidence="3 4">
    <name type="scientific">Vitis vinifera</name>
    <name type="common">Grape</name>
    <dbReference type="NCBI Taxonomy" id="29760"/>
    <lineage>
        <taxon>Eukaryota</taxon>
        <taxon>Viridiplantae</taxon>
        <taxon>Streptophyta</taxon>
        <taxon>Embryophyta</taxon>
        <taxon>Tracheophyta</taxon>
        <taxon>Spermatophyta</taxon>
        <taxon>Magnoliopsida</taxon>
        <taxon>eudicotyledons</taxon>
        <taxon>Gunneridae</taxon>
        <taxon>Pentapetalae</taxon>
        <taxon>rosids</taxon>
        <taxon>Vitales</taxon>
        <taxon>Vitaceae</taxon>
        <taxon>Viteae</taxon>
        <taxon>Vitis</taxon>
    </lineage>
</organism>
<dbReference type="Proteomes" id="UP001227230">
    <property type="component" value="Chromosome 10"/>
</dbReference>
<name>A0ABY9CNN6_VITVI</name>
<evidence type="ECO:0000256" key="1">
    <source>
        <dbReference type="SAM" id="MobiDB-lite"/>
    </source>
</evidence>
<dbReference type="EMBL" id="CP126657">
    <property type="protein sequence ID" value="WJZ96278.1"/>
    <property type="molecule type" value="Genomic_DNA"/>
</dbReference>
<evidence type="ECO:0000313" key="3">
    <source>
        <dbReference type="EMBL" id="WJZ96278.1"/>
    </source>
</evidence>
<keyword evidence="4" id="KW-1185">Reference proteome</keyword>
<dbReference type="InterPro" id="IPR013103">
    <property type="entry name" value="RVT_2"/>
</dbReference>
<gene>
    <name evidence="3" type="ORF">VitviT2T_014978</name>
</gene>
<dbReference type="InterPro" id="IPR043502">
    <property type="entry name" value="DNA/RNA_pol_sf"/>
</dbReference>
<evidence type="ECO:0000259" key="2">
    <source>
        <dbReference type="Pfam" id="PF07727"/>
    </source>
</evidence>
<feature type="domain" description="Reverse transcriptase Ty1/copia-type" evidence="2">
    <location>
        <begin position="145"/>
        <end position="389"/>
    </location>
</feature>